<comment type="caution">
    <text evidence="1">The sequence shown here is derived from an EMBL/GenBank/DDBJ whole genome shotgun (WGS) entry which is preliminary data.</text>
</comment>
<organism evidence="1 2">
    <name type="scientific">Mycena belliarum</name>
    <dbReference type="NCBI Taxonomy" id="1033014"/>
    <lineage>
        <taxon>Eukaryota</taxon>
        <taxon>Fungi</taxon>
        <taxon>Dikarya</taxon>
        <taxon>Basidiomycota</taxon>
        <taxon>Agaricomycotina</taxon>
        <taxon>Agaricomycetes</taxon>
        <taxon>Agaricomycetidae</taxon>
        <taxon>Agaricales</taxon>
        <taxon>Marasmiineae</taxon>
        <taxon>Mycenaceae</taxon>
        <taxon>Mycena</taxon>
    </lineage>
</organism>
<accession>A0AAD6UL95</accession>
<dbReference type="EMBL" id="JARJCN010000003">
    <property type="protein sequence ID" value="KAJ7102594.1"/>
    <property type="molecule type" value="Genomic_DNA"/>
</dbReference>
<protein>
    <submittedName>
        <fullName evidence="1">Uncharacterized protein</fullName>
    </submittedName>
</protein>
<reference evidence="1" key="1">
    <citation type="submission" date="2023-03" db="EMBL/GenBank/DDBJ databases">
        <title>Massive genome expansion in bonnet fungi (Mycena s.s.) driven by repeated elements and novel gene families across ecological guilds.</title>
        <authorList>
            <consortium name="Lawrence Berkeley National Laboratory"/>
            <person name="Harder C.B."/>
            <person name="Miyauchi S."/>
            <person name="Viragh M."/>
            <person name="Kuo A."/>
            <person name="Thoen E."/>
            <person name="Andreopoulos B."/>
            <person name="Lu D."/>
            <person name="Skrede I."/>
            <person name="Drula E."/>
            <person name="Henrissat B."/>
            <person name="Morin E."/>
            <person name="Kohler A."/>
            <person name="Barry K."/>
            <person name="LaButti K."/>
            <person name="Morin E."/>
            <person name="Salamov A."/>
            <person name="Lipzen A."/>
            <person name="Mereny Z."/>
            <person name="Hegedus B."/>
            <person name="Baldrian P."/>
            <person name="Stursova M."/>
            <person name="Weitz H."/>
            <person name="Taylor A."/>
            <person name="Grigoriev I.V."/>
            <person name="Nagy L.G."/>
            <person name="Martin F."/>
            <person name="Kauserud H."/>
        </authorList>
    </citation>
    <scope>NUCLEOTIDE SEQUENCE</scope>
    <source>
        <strain evidence="1">CBHHK173m</strain>
    </source>
</reference>
<gene>
    <name evidence="1" type="ORF">B0H15DRAFT_339927</name>
</gene>
<dbReference type="AlphaFoldDB" id="A0AAD6UL95"/>
<keyword evidence="2" id="KW-1185">Reference proteome</keyword>
<name>A0AAD6UL95_9AGAR</name>
<proteinExistence type="predicted"/>
<evidence type="ECO:0000313" key="1">
    <source>
        <dbReference type="EMBL" id="KAJ7102594.1"/>
    </source>
</evidence>
<evidence type="ECO:0000313" key="2">
    <source>
        <dbReference type="Proteomes" id="UP001222325"/>
    </source>
</evidence>
<dbReference type="Proteomes" id="UP001222325">
    <property type="component" value="Unassembled WGS sequence"/>
</dbReference>
<sequence>MPCSSLPDEIISEILSPALTISDEVFSDTSSTSPFALYSGESSSVLLLVSKAWLRVSTPLLYHVVVLRSKAQARALEAALKSNKDLGMYIKKLRVEGGYGSTMKSILALSPKITDLCISLAIWSSDGVSGLCQSLHLIDPVRLILHDLIEPRSNQQNIRLLQTLADSIPLWKNLRTVDLPYSYDWDFEGNRCSQICAALIAAPFLEEVVIPLPLTFGDDMFSGFIAELHKIPPLKSVKIKQPLSRHDPTVHLIDTAPNLTGFVQYLLLDEPEITPSLNPAFVPMESASLDVKEAIWSRVLFFALNTRVSDEIHTSDIHRSETSSELPELYNLYPTVDILLVSKLFKRLSIPYYYRHVLLESPGALVKFSNTLLSNPSYAQHLRSLALGKDAAIKSYDYSLDPKGWEHDPDHLASEMEDLMRPTLPLLNNLISIVGSDYDAESYPPHSQITSEALPITWYVFCTLGTVAGASLQRFCLEIIVLPIAPQSPLVFAPFLALRSLEWKCLAEFSLDAGAWAPGAFANLECLSLVDYHPSFLSVLELAELPALRRVYFYRSVTPGTEGFLTRHGSNLTQVMVTASDPGTVSVLDACPNLPQLICTAGFADNMIPSLKCFTPREPHLSLATIQLQILIFDMSRQEEKSMRTFLDALDLMKLPALRHIRSTDFFWPATEREISRSFWVACAESLLRKNIRLTDVSGSHWTPRLKR</sequence>